<dbReference type="PIRSF" id="PIRSF020736">
    <property type="entry name" value="MiaE"/>
    <property type="match status" value="1"/>
</dbReference>
<gene>
    <name evidence="1" type="ORF">ACFPDQ_05865</name>
</gene>
<dbReference type="RefSeq" id="WP_119329942.1">
    <property type="nucleotide sequence ID" value="NZ_JBHSJH010000002.1"/>
</dbReference>
<dbReference type="EMBL" id="JBHSJH010000002">
    <property type="protein sequence ID" value="MFC4892570.1"/>
    <property type="molecule type" value="Genomic_DNA"/>
</dbReference>
<keyword evidence="2" id="KW-1185">Reference proteome</keyword>
<accession>A0ABV9TE68</accession>
<organism evidence="1 2">
    <name type="scientific">Pseudofrancisella aestuarii</name>
    <dbReference type="NCBI Taxonomy" id="2670347"/>
    <lineage>
        <taxon>Bacteria</taxon>
        <taxon>Pseudomonadati</taxon>
        <taxon>Pseudomonadota</taxon>
        <taxon>Gammaproteobacteria</taxon>
        <taxon>Thiotrichales</taxon>
        <taxon>Francisellaceae</taxon>
        <taxon>Pseudofrancisella</taxon>
    </lineage>
</organism>
<name>A0ABV9TE68_9GAMM</name>
<dbReference type="PANTHER" id="PTHR42637">
    <property type="entry name" value="TRNA-(MS[2]IO[6]A)-HYDROXYLASE"/>
    <property type="match status" value="1"/>
</dbReference>
<dbReference type="Proteomes" id="UP001595926">
    <property type="component" value="Unassembled WGS sequence"/>
</dbReference>
<dbReference type="InterPro" id="IPR010386">
    <property type="entry name" value="tRNA-Hydrxlase_MiaE"/>
</dbReference>
<dbReference type="PANTHER" id="PTHR42637:SF1">
    <property type="entry name" value="TRNA 2-(METHYLSULFANYL)-N(6)-ISOPENTENYLADENOSINE(37) HYDROXYLASE"/>
    <property type="match status" value="1"/>
</dbReference>
<dbReference type="InterPro" id="IPR012347">
    <property type="entry name" value="Ferritin-like"/>
</dbReference>
<dbReference type="SUPFAM" id="SSF47240">
    <property type="entry name" value="Ferritin-like"/>
    <property type="match status" value="1"/>
</dbReference>
<dbReference type="CDD" id="cd07910">
    <property type="entry name" value="MiaE"/>
    <property type="match status" value="1"/>
</dbReference>
<comment type="caution">
    <text evidence="1">The sequence shown here is derived from an EMBL/GenBank/DDBJ whole genome shotgun (WGS) entry which is preliminary data.</text>
</comment>
<protein>
    <submittedName>
        <fullName evidence="1">tRNA-(Ms[2]io[6]A)-hydroxylase</fullName>
    </submittedName>
</protein>
<evidence type="ECO:0000313" key="2">
    <source>
        <dbReference type="Proteomes" id="UP001595926"/>
    </source>
</evidence>
<dbReference type="InterPro" id="IPR009078">
    <property type="entry name" value="Ferritin-like_SF"/>
</dbReference>
<proteinExistence type="predicted"/>
<dbReference type="Gene3D" id="1.20.1260.10">
    <property type="match status" value="1"/>
</dbReference>
<reference evidence="2" key="1">
    <citation type="journal article" date="2019" name="Int. J. Syst. Evol. Microbiol.">
        <title>The Global Catalogue of Microorganisms (GCM) 10K type strain sequencing project: providing services to taxonomists for standard genome sequencing and annotation.</title>
        <authorList>
            <consortium name="The Broad Institute Genomics Platform"/>
            <consortium name="The Broad Institute Genome Sequencing Center for Infectious Disease"/>
            <person name="Wu L."/>
            <person name="Ma J."/>
        </authorList>
    </citation>
    <scope>NUCLEOTIDE SEQUENCE [LARGE SCALE GENOMIC DNA]</scope>
    <source>
        <strain evidence="2">CGMCC 1.13718</strain>
    </source>
</reference>
<sequence>MEYKYANFETVEDFLLCETPISWIKKALENIDLMLLDHAYCEKKAASAAISYLYRHPDKPDLIMRMSKIAREELVHYEQVQRILKKRGISYKNVSASRYAEGLQKVVRTDKEGRFIDALIVGAYIEARSCERFAKIAPYLDNELKKFYNGLLESEKRHFTVYLHFAEKYSNKDISEHVQRIGEVEKELILSEDKEFRFHSGA</sequence>
<dbReference type="Pfam" id="PF06175">
    <property type="entry name" value="MiaE"/>
    <property type="match status" value="1"/>
</dbReference>
<evidence type="ECO:0000313" key="1">
    <source>
        <dbReference type="EMBL" id="MFC4892570.1"/>
    </source>
</evidence>